<protein>
    <submittedName>
        <fullName evidence="5">ATP-binding cassette sub-family C member 9-like</fullName>
    </submittedName>
</protein>
<keyword evidence="2" id="KW-0067">ATP-binding</keyword>
<dbReference type="InterPro" id="IPR050173">
    <property type="entry name" value="ABC_transporter_C-like"/>
</dbReference>
<reference evidence="5" key="1">
    <citation type="submission" date="2025-08" db="UniProtKB">
        <authorList>
            <consortium name="RefSeq"/>
        </authorList>
    </citation>
    <scope>IDENTIFICATION</scope>
    <source>
        <tissue evidence="5">Testes</tissue>
    </source>
</reference>
<evidence type="ECO:0000313" key="4">
    <source>
        <dbReference type="Proteomes" id="UP000694865"/>
    </source>
</evidence>
<dbReference type="GeneID" id="102806938"/>
<dbReference type="InterPro" id="IPR003439">
    <property type="entry name" value="ABC_transporter-like_ATP-bd"/>
</dbReference>
<gene>
    <name evidence="5" type="primary">LOC102806938</name>
</gene>
<evidence type="ECO:0000259" key="3">
    <source>
        <dbReference type="Pfam" id="PF00005"/>
    </source>
</evidence>
<dbReference type="PANTHER" id="PTHR24223:SF461">
    <property type="entry name" value="ATP-BINDING CASSETTE SUB-FAMILY C MEMBER SUR"/>
    <property type="match status" value="1"/>
</dbReference>
<dbReference type="Proteomes" id="UP000694865">
    <property type="component" value="Unplaced"/>
</dbReference>
<dbReference type="InterPro" id="IPR027417">
    <property type="entry name" value="P-loop_NTPase"/>
</dbReference>
<dbReference type="SUPFAM" id="SSF52540">
    <property type="entry name" value="P-loop containing nucleoside triphosphate hydrolases"/>
    <property type="match status" value="1"/>
</dbReference>
<name>A0ABM0MVQ8_SACKO</name>
<keyword evidence="1" id="KW-0547">Nucleotide-binding</keyword>
<organism evidence="4 5">
    <name type="scientific">Saccoglossus kowalevskii</name>
    <name type="common">Acorn worm</name>
    <dbReference type="NCBI Taxonomy" id="10224"/>
    <lineage>
        <taxon>Eukaryota</taxon>
        <taxon>Metazoa</taxon>
        <taxon>Hemichordata</taxon>
        <taxon>Enteropneusta</taxon>
        <taxon>Harrimaniidae</taxon>
        <taxon>Saccoglossus</taxon>
    </lineage>
</organism>
<dbReference type="Pfam" id="PF00005">
    <property type="entry name" value="ABC_tran"/>
    <property type="match status" value="1"/>
</dbReference>
<feature type="domain" description="ABC transporter" evidence="3">
    <location>
        <begin position="5"/>
        <end position="43"/>
    </location>
</feature>
<evidence type="ECO:0000256" key="2">
    <source>
        <dbReference type="ARBA" id="ARBA00022840"/>
    </source>
</evidence>
<keyword evidence="4" id="KW-1185">Reference proteome</keyword>
<dbReference type="Gene3D" id="3.40.50.300">
    <property type="entry name" value="P-loop containing nucleotide triphosphate hydrolases"/>
    <property type="match status" value="1"/>
</dbReference>
<proteinExistence type="predicted"/>
<evidence type="ECO:0000313" key="5">
    <source>
        <dbReference type="RefSeq" id="XP_006824099.1"/>
    </source>
</evidence>
<accession>A0ABM0MVQ8</accession>
<evidence type="ECO:0000256" key="1">
    <source>
        <dbReference type="ARBA" id="ARBA00022741"/>
    </source>
</evidence>
<dbReference type="PANTHER" id="PTHR24223">
    <property type="entry name" value="ATP-BINDING CASSETTE SUB-FAMILY C"/>
    <property type="match status" value="1"/>
</dbReference>
<sequence length="177" mass="19922">MAGDNTEIGEKGINLSGGQKQRISVARALYSRTDIVILDDPLASLDVHVGAHLMENGIVEFLMEEERTVIVVTHHLQYLCHADQVVVMDDCTVARQGDLKEIQKHSPELYSDWQKSITVITESDDSQSEGEDVNTERKHLLDVVKQLSNQSVDGIQEDGNTRCPDYSDFWLVYAYIM</sequence>
<dbReference type="RefSeq" id="XP_006824099.1">
    <property type="nucleotide sequence ID" value="XM_006824036.1"/>
</dbReference>